<organism evidence="1 2">
    <name type="scientific">Hoeflea ulvae</name>
    <dbReference type="NCBI Taxonomy" id="2983764"/>
    <lineage>
        <taxon>Bacteria</taxon>
        <taxon>Pseudomonadati</taxon>
        <taxon>Pseudomonadota</taxon>
        <taxon>Alphaproteobacteria</taxon>
        <taxon>Hyphomicrobiales</taxon>
        <taxon>Rhizobiaceae</taxon>
        <taxon>Hoeflea</taxon>
    </lineage>
</organism>
<sequence>MSEEMVDSTGRFSIMRRENSAGLDEDEIITQYCSSNDMGLVRGSFVADVENQPAAARGQACHWARRG</sequence>
<dbReference type="EMBL" id="JAOVZQ010000001">
    <property type="protein sequence ID" value="MCY0095194.1"/>
    <property type="molecule type" value="Genomic_DNA"/>
</dbReference>
<evidence type="ECO:0000313" key="2">
    <source>
        <dbReference type="Proteomes" id="UP001081283"/>
    </source>
</evidence>
<dbReference type="Proteomes" id="UP001081283">
    <property type="component" value="Unassembled WGS sequence"/>
</dbReference>
<reference evidence="1" key="1">
    <citation type="submission" date="2022-10" db="EMBL/GenBank/DDBJ databases">
        <title>Hoeflea sp. J2-29, isolated from marine algae.</title>
        <authorList>
            <person name="Kristyanto S."/>
            <person name="Kim J.M."/>
            <person name="Jeon C.O."/>
        </authorList>
    </citation>
    <scope>NUCLEOTIDE SEQUENCE</scope>
    <source>
        <strain evidence="1">J2-29</strain>
    </source>
</reference>
<comment type="caution">
    <text evidence="1">The sequence shown here is derived from an EMBL/GenBank/DDBJ whole genome shotgun (WGS) entry which is preliminary data.</text>
</comment>
<gene>
    <name evidence="1" type="ORF">OEG82_14345</name>
</gene>
<protein>
    <submittedName>
        <fullName evidence="1">Uncharacterized protein</fullName>
    </submittedName>
</protein>
<dbReference type="RefSeq" id="WP_267613088.1">
    <property type="nucleotide sequence ID" value="NZ_JAOVZQ010000001.1"/>
</dbReference>
<evidence type="ECO:0000313" key="1">
    <source>
        <dbReference type="EMBL" id="MCY0095194.1"/>
    </source>
</evidence>
<name>A0ABT3YH21_9HYPH</name>
<keyword evidence="2" id="KW-1185">Reference proteome</keyword>
<proteinExistence type="predicted"/>
<accession>A0ABT3YH21</accession>